<evidence type="ECO:0000313" key="1">
    <source>
        <dbReference type="EMBL" id="MBJ6360917.1"/>
    </source>
</evidence>
<reference evidence="1" key="1">
    <citation type="submission" date="2020-12" db="EMBL/GenBank/DDBJ databases">
        <authorList>
            <person name="Huq M.A."/>
        </authorList>
    </citation>
    <scope>NUCLEOTIDE SEQUENCE</scope>
    <source>
        <strain evidence="1">MAHUQ-46</strain>
    </source>
</reference>
<dbReference type="AlphaFoldDB" id="A0A934IX54"/>
<evidence type="ECO:0000313" key="2">
    <source>
        <dbReference type="Proteomes" id="UP000640274"/>
    </source>
</evidence>
<keyword evidence="2" id="KW-1185">Reference proteome</keyword>
<dbReference type="EMBL" id="JAELUP010000014">
    <property type="protein sequence ID" value="MBJ6360917.1"/>
    <property type="molecule type" value="Genomic_DNA"/>
</dbReference>
<sequence>MIDLTSHEEITNLCPTNLFPIPCLSFISDYMILIRVAFEDEAFPPPGHWFFILEATDELDANHDDHLVFTCAAGTYYPEYIERYTFNDGSCLYKIYVLLDNESSITFFTIKDIHSVQVECWLIANSEEGV</sequence>
<accession>A0A934IX54</accession>
<dbReference type="RefSeq" id="WP_199018470.1">
    <property type="nucleotide sequence ID" value="NZ_JAELUP010000014.1"/>
</dbReference>
<protein>
    <submittedName>
        <fullName evidence="1">Uncharacterized protein</fullName>
    </submittedName>
</protein>
<organism evidence="1 2">
    <name type="scientific">Paenibacillus roseus</name>
    <dbReference type="NCBI Taxonomy" id="2798579"/>
    <lineage>
        <taxon>Bacteria</taxon>
        <taxon>Bacillati</taxon>
        <taxon>Bacillota</taxon>
        <taxon>Bacilli</taxon>
        <taxon>Bacillales</taxon>
        <taxon>Paenibacillaceae</taxon>
        <taxon>Paenibacillus</taxon>
    </lineage>
</organism>
<dbReference type="Proteomes" id="UP000640274">
    <property type="component" value="Unassembled WGS sequence"/>
</dbReference>
<name>A0A934IX54_9BACL</name>
<comment type="caution">
    <text evidence="1">The sequence shown here is derived from an EMBL/GenBank/DDBJ whole genome shotgun (WGS) entry which is preliminary data.</text>
</comment>
<proteinExistence type="predicted"/>
<gene>
    <name evidence="1" type="ORF">JFN88_06240</name>
</gene>